<sequence length="474" mass="52714">MIDLMPEAARFQQRADLVHPSSPRRIASLLLATVACGLVAASASDHRRPAFAVPSLPLQNARSARPRLTAMSSSPKQHTATSGQQQQQQQDASLSFKTSSSSAEPSDFPLPRDRMLVDPDEQFNARLAPPPSRGGVGKGILDLDGFFLEMVRLSRAEVKFPEWFQVPLMRNAWSNCSQLTIRAGFILLFFNELLARNWTFLASFCGLLVFSRRVGAPDYASALGAILVSAIFQPLISDCAGFEIILPASLIALPFIVSFERIIEGELELREGRPNEPRKKDDPWDIWRYLPVTRESTMTELRNFVKASGMDVKTGGKGRTKQMVYKDILQSYNAQVAAARAENEKAMEADRRAKVERRQFELQRLRQDFDEPPPVTTTTDTTTIDTDTIHEQEQTTNAVYDPSYRDWDKRFVQSAPKTQAKKSSSSSKKGPSKDAPPPSLLQQDQQTTVLTPNDAPVVDLRSSTDKGSEGTHMG</sequence>
<evidence type="ECO:0000256" key="1">
    <source>
        <dbReference type="SAM" id="Coils"/>
    </source>
</evidence>
<accession>A0A0G4EA73</accession>
<dbReference type="Proteomes" id="UP000041254">
    <property type="component" value="Unassembled WGS sequence"/>
</dbReference>
<gene>
    <name evidence="3" type="ORF">Vbra_20077</name>
</gene>
<feature type="region of interest" description="Disordered" evidence="2">
    <location>
        <begin position="363"/>
        <end position="382"/>
    </location>
</feature>
<name>A0A0G4EA73_VITBC</name>
<feature type="compositionally biased region" description="Low complexity" evidence="2">
    <location>
        <begin position="84"/>
        <end position="102"/>
    </location>
</feature>
<feature type="compositionally biased region" description="Polar residues" evidence="2">
    <location>
        <begin position="70"/>
        <end position="83"/>
    </location>
</feature>
<feature type="coiled-coil region" evidence="1">
    <location>
        <begin position="329"/>
        <end position="358"/>
    </location>
</feature>
<keyword evidence="4" id="KW-1185">Reference proteome</keyword>
<keyword evidence="1" id="KW-0175">Coiled coil</keyword>
<organism evidence="3 4">
    <name type="scientific">Vitrella brassicaformis (strain CCMP3155)</name>
    <dbReference type="NCBI Taxonomy" id="1169540"/>
    <lineage>
        <taxon>Eukaryota</taxon>
        <taxon>Sar</taxon>
        <taxon>Alveolata</taxon>
        <taxon>Colpodellida</taxon>
        <taxon>Vitrellaceae</taxon>
        <taxon>Vitrella</taxon>
    </lineage>
</organism>
<evidence type="ECO:0000313" key="3">
    <source>
        <dbReference type="EMBL" id="CEL92122.1"/>
    </source>
</evidence>
<feature type="compositionally biased region" description="Low complexity" evidence="2">
    <location>
        <begin position="414"/>
        <end position="429"/>
    </location>
</feature>
<dbReference type="InParanoid" id="A0A0G4EA73"/>
<feature type="region of interest" description="Disordered" evidence="2">
    <location>
        <begin position="63"/>
        <end position="114"/>
    </location>
</feature>
<feature type="compositionally biased region" description="Low complexity" evidence="2">
    <location>
        <begin position="440"/>
        <end position="451"/>
    </location>
</feature>
<reference evidence="3 4" key="1">
    <citation type="submission" date="2014-11" db="EMBL/GenBank/DDBJ databases">
        <authorList>
            <person name="Zhu J."/>
            <person name="Qi W."/>
            <person name="Song R."/>
        </authorList>
    </citation>
    <scope>NUCLEOTIDE SEQUENCE [LARGE SCALE GENOMIC DNA]</scope>
</reference>
<evidence type="ECO:0000313" key="4">
    <source>
        <dbReference type="Proteomes" id="UP000041254"/>
    </source>
</evidence>
<evidence type="ECO:0000256" key="2">
    <source>
        <dbReference type="SAM" id="MobiDB-lite"/>
    </source>
</evidence>
<protein>
    <submittedName>
        <fullName evidence="3">Uncharacterized protein</fullName>
    </submittedName>
</protein>
<dbReference type="AlphaFoldDB" id="A0A0G4EA73"/>
<feature type="compositionally biased region" description="Basic and acidic residues" evidence="2">
    <location>
        <begin position="462"/>
        <end position="474"/>
    </location>
</feature>
<dbReference type="EMBL" id="CDMY01000047">
    <property type="protein sequence ID" value="CEL92122.1"/>
    <property type="molecule type" value="Genomic_DNA"/>
</dbReference>
<feature type="region of interest" description="Disordered" evidence="2">
    <location>
        <begin position="414"/>
        <end position="474"/>
    </location>
</feature>
<dbReference type="VEuPathDB" id="CryptoDB:Vbra_20077"/>
<proteinExistence type="predicted"/>